<keyword evidence="3" id="KW-0813">Transport</keyword>
<protein>
    <recommendedName>
        <fullName evidence="11">Purine transporter</fullName>
    </recommendedName>
</protein>
<name>A0A316UVG7_9BASI</name>
<keyword evidence="5 8" id="KW-1133">Transmembrane helix</keyword>
<evidence type="ECO:0000313" key="10">
    <source>
        <dbReference type="Proteomes" id="UP000245884"/>
    </source>
</evidence>
<evidence type="ECO:0000256" key="8">
    <source>
        <dbReference type="SAM" id="Phobius"/>
    </source>
</evidence>
<reference evidence="9 10" key="1">
    <citation type="journal article" date="2018" name="Mol. Biol. Evol.">
        <title>Broad Genomic Sampling Reveals a Smut Pathogenic Ancestry of the Fungal Clade Ustilaginomycotina.</title>
        <authorList>
            <person name="Kijpornyongpan T."/>
            <person name="Mondo S.J."/>
            <person name="Barry K."/>
            <person name="Sandor L."/>
            <person name="Lee J."/>
            <person name="Lipzen A."/>
            <person name="Pangilinan J."/>
            <person name="LaButti K."/>
            <person name="Hainaut M."/>
            <person name="Henrissat B."/>
            <person name="Grigoriev I.V."/>
            <person name="Spatafora J.W."/>
            <person name="Aime M.C."/>
        </authorList>
    </citation>
    <scope>NUCLEOTIDE SEQUENCE [LARGE SCALE GENOMIC DNA]</scope>
    <source>
        <strain evidence="9 10">MCA 5214</strain>
    </source>
</reference>
<feature type="transmembrane region" description="Helical" evidence="8">
    <location>
        <begin position="160"/>
        <end position="179"/>
    </location>
</feature>
<dbReference type="Pfam" id="PF00860">
    <property type="entry name" value="Xan_ur_permease"/>
    <property type="match status" value="1"/>
</dbReference>
<comment type="similarity">
    <text evidence="2">Belongs to the nucleobase:cation symporter-2 (NCS2) (TC 2.A.40) family. Azg-like subfamily.</text>
</comment>
<keyword evidence="10" id="KW-1185">Reference proteome</keyword>
<proteinExistence type="inferred from homology"/>
<keyword evidence="4 8" id="KW-0812">Transmembrane</keyword>
<dbReference type="RefSeq" id="XP_025363616.1">
    <property type="nucleotide sequence ID" value="XM_025504331.1"/>
</dbReference>
<comment type="subcellular location">
    <subcellularLocation>
        <location evidence="1">Endomembrane system</location>
        <topology evidence="1">Multi-pass membrane protein</topology>
    </subcellularLocation>
</comment>
<dbReference type="PANTHER" id="PTHR43337">
    <property type="entry name" value="XANTHINE/URACIL PERMEASE C887.17-RELATED"/>
    <property type="match status" value="1"/>
</dbReference>
<dbReference type="AlphaFoldDB" id="A0A316UVG7"/>
<feature type="transmembrane region" description="Helical" evidence="8">
    <location>
        <begin position="438"/>
        <end position="455"/>
    </location>
</feature>
<dbReference type="EMBL" id="KZ819664">
    <property type="protein sequence ID" value="PWN29004.1"/>
    <property type="molecule type" value="Genomic_DNA"/>
</dbReference>
<dbReference type="InterPro" id="IPR045018">
    <property type="entry name" value="Azg-like"/>
</dbReference>
<dbReference type="InterPro" id="IPR006043">
    <property type="entry name" value="NCS2"/>
</dbReference>
<dbReference type="Proteomes" id="UP000245884">
    <property type="component" value="Unassembled WGS sequence"/>
</dbReference>
<feature type="compositionally biased region" description="Basic and acidic residues" evidence="7">
    <location>
        <begin position="640"/>
        <end position="658"/>
    </location>
</feature>
<dbReference type="OrthoDB" id="431212at2759"/>
<evidence type="ECO:0000256" key="4">
    <source>
        <dbReference type="ARBA" id="ARBA00022692"/>
    </source>
</evidence>
<feature type="region of interest" description="Disordered" evidence="7">
    <location>
        <begin position="583"/>
        <end position="658"/>
    </location>
</feature>
<organism evidence="9 10">
    <name type="scientific">Jaminaea rosea</name>
    <dbReference type="NCBI Taxonomy" id="1569628"/>
    <lineage>
        <taxon>Eukaryota</taxon>
        <taxon>Fungi</taxon>
        <taxon>Dikarya</taxon>
        <taxon>Basidiomycota</taxon>
        <taxon>Ustilaginomycotina</taxon>
        <taxon>Exobasidiomycetes</taxon>
        <taxon>Microstromatales</taxon>
        <taxon>Microstromatales incertae sedis</taxon>
        <taxon>Jaminaea</taxon>
    </lineage>
</organism>
<evidence type="ECO:0000256" key="5">
    <source>
        <dbReference type="ARBA" id="ARBA00022989"/>
    </source>
</evidence>
<feature type="transmembrane region" description="Helical" evidence="8">
    <location>
        <begin position="250"/>
        <end position="267"/>
    </location>
</feature>
<dbReference type="PANTHER" id="PTHR43337:SF1">
    <property type="entry name" value="XANTHINE_URACIL PERMEASE C887.17-RELATED"/>
    <property type="match status" value="1"/>
</dbReference>
<dbReference type="GO" id="GO:0005345">
    <property type="term" value="F:purine nucleobase transmembrane transporter activity"/>
    <property type="evidence" value="ECO:0007669"/>
    <property type="project" value="TreeGrafter"/>
</dbReference>
<accession>A0A316UVG7</accession>
<keyword evidence="6 8" id="KW-0472">Membrane</keyword>
<feature type="compositionally biased region" description="Basic and acidic residues" evidence="7">
    <location>
        <begin position="609"/>
        <end position="625"/>
    </location>
</feature>
<evidence type="ECO:0000256" key="3">
    <source>
        <dbReference type="ARBA" id="ARBA00022448"/>
    </source>
</evidence>
<feature type="transmembrane region" description="Helical" evidence="8">
    <location>
        <begin position="411"/>
        <end position="432"/>
    </location>
</feature>
<dbReference type="GO" id="GO:0015854">
    <property type="term" value="P:guanine transport"/>
    <property type="evidence" value="ECO:0007669"/>
    <property type="project" value="TreeGrafter"/>
</dbReference>
<gene>
    <name evidence="9" type="ORF">BDZ90DRAFT_217710</name>
</gene>
<dbReference type="GO" id="GO:0005886">
    <property type="term" value="C:plasma membrane"/>
    <property type="evidence" value="ECO:0007669"/>
    <property type="project" value="TreeGrafter"/>
</dbReference>
<evidence type="ECO:0008006" key="11">
    <source>
        <dbReference type="Google" id="ProtNLM"/>
    </source>
</evidence>
<dbReference type="GO" id="GO:0012505">
    <property type="term" value="C:endomembrane system"/>
    <property type="evidence" value="ECO:0007669"/>
    <property type="project" value="UniProtKB-SubCell"/>
</dbReference>
<feature type="transmembrane region" description="Helical" evidence="8">
    <location>
        <begin position="191"/>
        <end position="213"/>
    </location>
</feature>
<feature type="transmembrane region" description="Helical" evidence="8">
    <location>
        <begin position="334"/>
        <end position="355"/>
    </location>
</feature>
<feature type="transmembrane region" description="Helical" evidence="8">
    <location>
        <begin position="375"/>
        <end position="399"/>
    </location>
</feature>
<feature type="transmembrane region" description="Helical" evidence="8">
    <location>
        <begin position="467"/>
        <end position="496"/>
    </location>
</feature>
<dbReference type="STRING" id="1569628.A0A316UVG7"/>
<evidence type="ECO:0000313" key="9">
    <source>
        <dbReference type="EMBL" id="PWN29004.1"/>
    </source>
</evidence>
<dbReference type="GeneID" id="37026154"/>
<sequence length="658" mass="71699">MDREILAQGPRSGLAVKIDNLNDSIARSFIGKWFRLDGCGHPLQREGSKFTTELRAGLVTFASMAYIISVNASILSDTGANCECPSADCTNDATYMICKQEVRRDYVTATSAMSLISTFAMGVLANLPLGLAPGLGVNAYLAYSVVGFNGQGGLTTFGRAFAAVFLEGWLFFLLSVFGLRQMIGRLLPRSLALATGCGIGAYLALIGMGPNGIGAVGGSYSDLLALGGCPAQYKDENGFCESHVLQDPRVWAGIFGGGIFTALLLMYRVRGALLWPILLVSVASWPRSSGITEFPHTPTGDDSWQFFKQVATWHSFEHLGPSNIDWSAYNSGKVWLALITFLYTDALDTTGTLFAMSRQAGLFDDRSADFEGSSVAFLVDAVCIAIGSLMNLSPCTAFIESASGITEGGRTGLTAVTISFFFFLSLFFAPIFASLPSWATGATLIVVGSFMMRNAQYISWSYPGDSIPAFLTIIAMPYTFSIAYGLIAGIIAWMVLHLLPKLFHAVSFGVIPMPPGWDTDKEPYDVFLGVEDRSIRSLPKLILPPWMQRLLRGKKRFWEMDDDEMWSYIEGRSLTARRAQAIEEQREIQKQSTRTQRKGSDLETQDEEGASHSHGSGDEDLKLGGEAEASSAFRTTTRLSKRDAPAHDIIELGDRREQ</sequence>
<evidence type="ECO:0000256" key="7">
    <source>
        <dbReference type="SAM" id="MobiDB-lite"/>
    </source>
</evidence>
<evidence type="ECO:0000256" key="2">
    <source>
        <dbReference type="ARBA" id="ARBA00005697"/>
    </source>
</evidence>
<dbReference type="GO" id="GO:0015853">
    <property type="term" value="P:adenine transport"/>
    <property type="evidence" value="ECO:0007669"/>
    <property type="project" value="TreeGrafter"/>
</dbReference>
<evidence type="ECO:0000256" key="6">
    <source>
        <dbReference type="ARBA" id="ARBA00023136"/>
    </source>
</evidence>
<evidence type="ECO:0000256" key="1">
    <source>
        <dbReference type="ARBA" id="ARBA00004127"/>
    </source>
</evidence>